<dbReference type="Proteomes" id="UP000824223">
    <property type="component" value="Unassembled WGS sequence"/>
</dbReference>
<proteinExistence type="predicted"/>
<organism evidence="2 3">
    <name type="scientific">Candidatus Mediterraneibacter pullicola</name>
    <dbReference type="NCBI Taxonomy" id="2838682"/>
    <lineage>
        <taxon>Bacteria</taxon>
        <taxon>Bacillati</taxon>
        <taxon>Bacillota</taxon>
        <taxon>Clostridia</taxon>
        <taxon>Lachnospirales</taxon>
        <taxon>Lachnospiraceae</taxon>
        <taxon>Mediterraneibacter</taxon>
    </lineage>
</organism>
<dbReference type="Pfam" id="PF01546">
    <property type="entry name" value="Peptidase_M20"/>
    <property type="match status" value="1"/>
</dbReference>
<evidence type="ECO:0000256" key="1">
    <source>
        <dbReference type="PIRSR" id="PIRSR005962-1"/>
    </source>
</evidence>
<dbReference type="PANTHER" id="PTHR11014:SF63">
    <property type="entry name" value="METALLOPEPTIDASE, PUTATIVE (AFU_ORTHOLOGUE AFUA_6G09600)-RELATED"/>
    <property type="match status" value="1"/>
</dbReference>
<dbReference type="EMBL" id="DXAK01000001">
    <property type="protein sequence ID" value="HJA05572.1"/>
    <property type="molecule type" value="Genomic_DNA"/>
</dbReference>
<reference evidence="2" key="1">
    <citation type="journal article" date="2021" name="PeerJ">
        <title>Extensive microbial diversity within the chicken gut microbiome revealed by metagenomics and culture.</title>
        <authorList>
            <person name="Gilroy R."/>
            <person name="Ravi A."/>
            <person name="Getino M."/>
            <person name="Pursley I."/>
            <person name="Horton D.L."/>
            <person name="Alikhan N.F."/>
            <person name="Baker D."/>
            <person name="Gharbi K."/>
            <person name="Hall N."/>
            <person name="Watson M."/>
            <person name="Adriaenssens E.M."/>
            <person name="Foster-Nyarko E."/>
            <person name="Jarju S."/>
            <person name="Secka A."/>
            <person name="Antonio M."/>
            <person name="Oren A."/>
            <person name="Chaudhuri R.R."/>
            <person name="La Ragione R."/>
            <person name="Hildebrand F."/>
            <person name="Pallen M.J."/>
        </authorList>
    </citation>
    <scope>NUCLEOTIDE SEQUENCE</scope>
    <source>
        <strain evidence="2">ChiSjej2B20-11307</strain>
    </source>
</reference>
<dbReference type="GO" id="GO:0046872">
    <property type="term" value="F:metal ion binding"/>
    <property type="evidence" value="ECO:0007669"/>
    <property type="project" value="UniProtKB-KW"/>
</dbReference>
<keyword evidence="1" id="KW-0479">Metal-binding</keyword>
<feature type="binding site" evidence="1">
    <location>
        <position position="393"/>
    </location>
    <ligand>
        <name>Mn(2+)</name>
        <dbReference type="ChEBI" id="CHEBI:29035"/>
        <label>2</label>
    </ligand>
</feature>
<accession>A0A9D2H6G5</accession>
<sequence length="422" mass="45925">MDTQIYETIKKYSDEISEQVIQWRRKIHEYPELANQEFRTAELIVKVLRDIGVDEIYEGQAGGTGVLGVIRGEQDGPIVGLRADMDALVIKENTELPFASRETAQWGGKEVPVMHACGHDAHVAMLLGSASVLVKLRKYIKGSVLLVFQPSEEGPSPGLQGSYGAKKYLEEEQFQSLMPKAMFGMHVDPKAPIGSAGQLGYVGGITCMACTMFTIRFKGVGAHGSLPWTGAEVLIPTAQTLLGLQAITTQNVNPKTNPIILTCGQMAGGVRYNVMAEESFISGACRFTDYSTKDLLEGRIIEVAEGCAKASGVKAEVQWDMHIPNNKNDFELVEHITPCFKEILGEENVKVDPSRAFGSPDDFGQFSNTIPCLYAALSVAPDDGIQEEVPGIHSDNFVLNEKALVNGVKAHTVFALGYLENN</sequence>
<name>A0A9D2H6G5_9FIRM</name>
<dbReference type="NCBIfam" id="TIGR01891">
    <property type="entry name" value="amidohydrolases"/>
    <property type="match status" value="1"/>
</dbReference>
<dbReference type="Gene3D" id="3.40.630.10">
    <property type="entry name" value="Zn peptidases"/>
    <property type="match status" value="1"/>
</dbReference>
<feature type="binding site" evidence="1">
    <location>
        <position position="117"/>
    </location>
    <ligand>
        <name>Mn(2+)</name>
        <dbReference type="ChEBI" id="CHEBI:29035"/>
        <label>2</label>
    </ligand>
</feature>
<comment type="caution">
    <text evidence="2">The sequence shown here is derived from an EMBL/GenBank/DDBJ whole genome shotgun (WGS) entry which is preliminary data.</text>
</comment>
<gene>
    <name evidence="2" type="ORF">H9798_00250</name>
</gene>
<reference evidence="2" key="2">
    <citation type="submission" date="2021-04" db="EMBL/GenBank/DDBJ databases">
        <authorList>
            <person name="Gilroy R."/>
        </authorList>
    </citation>
    <scope>NUCLEOTIDE SEQUENCE</scope>
    <source>
        <strain evidence="2">ChiSjej2B20-11307</strain>
    </source>
</reference>
<feature type="binding site" evidence="1">
    <location>
        <position position="119"/>
    </location>
    <ligand>
        <name>Mn(2+)</name>
        <dbReference type="ChEBI" id="CHEBI:29035"/>
        <label>2</label>
    </ligand>
</feature>
<evidence type="ECO:0000313" key="3">
    <source>
        <dbReference type="Proteomes" id="UP000824223"/>
    </source>
</evidence>
<feature type="binding site" evidence="1">
    <location>
        <position position="153"/>
    </location>
    <ligand>
        <name>Mn(2+)</name>
        <dbReference type="ChEBI" id="CHEBI:29035"/>
        <label>2</label>
    </ligand>
</feature>
<evidence type="ECO:0000313" key="2">
    <source>
        <dbReference type="EMBL" id="HJA05572.1"/>
    </source>
</evidence>
<comment type="cofactor">
    <cofactor evidence="1">
        <name>Mn(2+)</name>
        <dbReference type="ChEBI" id="CHEBI:29035"/>
    </cofactor>
    <text evidence="1">The Mn(2+) ion enhances activity.</text>
</comment>
<protein>
    <submittedName>
        <fullName evidence="2">Amidohydrolase</fullName>
    </submittedName>
</protein>
<dbReference type="PANTHER" id="PTHR11014">
    <property type="entry name" value="PEPTIDASE M20 FAMILY MEMBER"/>
    <property type="match status" value="1"/>
</dbReference>
<feature type="binding site" evidence="1">
    <location>
        <position position="186"/>
    </location>
    <ligand>
        <name>Mn(2+)</name>
        <dbReference type="ChEBI" id="CHEBI:29035"/>
        <label>2</label>
    </ligand>
</feature>
<dbReference type="GO" id="GO:0016787">
    <property type="term" value="F:hydrolase activity"/>
    <property type="evidence" value="ECO:0007669"/>
    <property type="project" value="InterPro"/>
</dbReference>
<dbReference type="InterPro" id="IPR036264">
    <property type="entry name" value="Bact_exopeptidase_dim_dom"/>
</dbReference>
<dbReference type="InterPro" id="IPR017439">
    <property type="entry name" value="Amidohydrolase"/>
</dbReference>
<keyword evidence="1" id="KW-0464">Manganese</keyword>
<dbReference type="SUPFAM" id="SSF55031">
    <property type="entry name" value="Bacterial exopeptidase dimerisation domain"/>
    <property type="match status" value="1"/>
</dbReference>
<dbReference type="SUPFAM" id="SSF53187">
    <property type="entry name" value="Zn-dependent exopeptidases"/>
    <property type="match status" value="1"/>
</dbReference>
<dbReference type="PIRSF" id="PIRSF005962">
    <property type="entry name" value="Pept_M20D_amidohydro"/>
    <property type="match status" value="1"/>
</dbReference>
<dbReference type="Gene3D" id="3.30.70.360">
    <property type="match status" value="1"/>
</dbReference>
<dbReference type="AlphaFoldDB" id="A0A9D2H6G5"/>
<dbReference type="InterPro" id="IPR002933">
    <property type="entry name" value="Peptidase_M20"/>
</dbReference>